<dbReference type="PANTHER" id="PTHR43840">
    <property type="entry name" value="MITOCHONDRIAL METAL TRANSPORTER 1-RELATED"/>
    <property type="match status" value="1"/>
</dbReference>
<protein>
    <submittedName>
        <fullName evidence="9">Cation diffusion facilitator family transporter</fullName>
    </submittedName>
</protein>
<evidence type="ECO:0000313" key="10">
    <source>
        <dbReference type="Proteomes" id="UP000003571"/>
    </source>
</evidence>
<organism evidence="9 10">
    <name type="scientific">Treponema saccharophilum DSM 2985</name>
    <dbReference type="NCBI Taxonomy" id="907348"/>
    <lineage>
        <taxon>Bacteria</taxon>
        <taxon>Pseudomonadati</taxon>
        <taxon>Spirochaetota</taxon>
        <taxon>Spirochaetia</taxon>
        <taxon>Spirochaetales</taxon>
        <taxon>Treponemataceae</taxon>
        <taxon>Treponema</taxon>
    </lineage>
</organism>
<feature type="domain" description="Cation efflux protein transmembrane" evidence="7">
    <location>
        <begin position="14"/>
        <end position="210"/>
    </location>
</feature>
<dbReference type="Pfam" id="PF16916">
    <property type="entry name" value="ZT_dimer"/>
    <property type="match status" value="1"/>
</dbReference>
<evidence type="ECO:0000256" key="2">
    <source>
        <dbReference type="ARBA" id="ARBA00022448"/>
    </source>
</evidence>
<dbReference type="RefSeq" id="WP_004266592.1">
    <property type="nucleotide sequence ID" value="NZ_AGRW01000031.1"/>
</dbReference>
<evidence type="ECO:0000256" key="5">
    <source>
        <dbReference type="ARBA" id="ARBA00023136"/>
    </source>
</evidence>
<dbReference type="InterPro" id="IPR036837">
    <property type="entry name" value="Cation_efflux_CTD_sf"/>
</dbReference>
<keyword evidence="3 6" id="KW-0812">Transmembrane</keyword>
<dbReference type="InterPro" id="IPR050291">
    <property type="entry name" value="CDF_Transporter"/>
</dbReference>
<keyword evidence="2" id="KW-0813">Transport</keyword>
<reference evidence="9 10" key="1">
    <citation type="submission" date="2011-09" db="EMBL/GenBank/DDBJ databases">
        <title>The draft genome of Treponema saccharophilum DSM 2985.</title>
        <authorList>
            <consortium name="US DOE Joint Genome Institute (JGI-PGF)"/>
            <person name="Lucas S."/>
            <person name="Copeland A."/>
            <person name="Lapidus A."/>
            <person name="Glavina del Rio T."/>
            <person name="Dalin E."/>
            <person name="Tice H."/>
            <person name="Bruce D."/>
            <person name="Goodwin L."/>
            <person name="Pitluck S."/>
            <person name="Peters L."/>
            <person name="Kyrpides N."/>
            <person name="Mavromatis K."/>
            <person name="Ivanova N."/>
            <person name="Markowitz V."/>
            <person name="Cheng J.-F."/>
            <person name="Hugenholtz P."/>
            <person name="Woyke T."/>
            <person name="Wu D."/>
            <person name="Gronow S."/>
            <person name="Wellnitz S."/>
            <person name="Brambilla E."/>
            <person name="Klenk H.-P."/>
            <person name="Eisen J.A."/>
        </authorList>
    </citation>
    <scope>NUCLEOTIDE SEQUENCE [LARGE SCALE GENOMIC DNA]</scope>
    <source>
        <strain evidence="9 10">DSM 2985</strain>
    </source>
</reference>
<dbReference type="NCBIfam" id="TIGR01297">
    <property type="entry name" value="CDF"/>
    <property type="match status" value="1"/>
</dbReference>
<evidence type="ECO:0000256" key="4">
    <source>
        <dbReference type="ARBA" id="ARBA00022989"/>
    </source>
</evidence>
<gene>
    <name evidence="9" type="ORF">TresaDRAFT_2349</name>
</gene>
<dbReference type="InterPro" id="IPR027470">
    <property type="entry name" value="Cation_efflux_CTD"/>
</dbReference>
<dbReference type="GO" id="GO:0016020">
    <property type="term" value="C:membrane"/>
    <property type="evidence" value="ECO:0007669"/>
    <property type="project" value="UniProtKB-SubCell"/>
</dbReference>
<feature type="transmembrane region" description="Helical" evidence="6">
    <location>
        <begin position="7"/>
        <end position="30"/>
    </location>
</feature>
<dbReference type="AlphaFoldDB" id="H7EHY3"/>
<dbReference type="InterPro" id="IPR058533">
    <property type="entry name" value="Cation_efflux_TM"/>
</dbReference>
<dbReference type="InterPro" id="IPR002524">
    <property type="entry name" value="Cation_efflux"/>
</dbReference>
<feature type="domain" description="Cation efflux protein cytoplasmic" evidence="8">
    <location>
        <begin position="215"/>
        <end position="291"/>
    </location>
</feature>
<dbReference type="Proteomes" id="UP000003571">
    <property type="component" value="Unassembled WGS sequence"/>
</dbReference>
<dbReference type="SUPFAM" id="SSF160240">
    <property type="entry name" value="Cation efflux protein cytoplasmic domain-like"/>
    <property type="match status" value="1"/>
</dbReference>
<keyword evidence="5 6" id="KW-0472">Membrane</keyword>
<name>H7EHY3_9SPIR</name>
<evidence type="ECO:0000256" key="6">
    <source>
        <dbReference type="SAM" id="Phobius"/>
    </source>
</evidence>
<sequence>MERTRTYYIKLAGMIALFGNLALCAVKLSLASMSGSLAVMGDGIDSATDSLIALVTILISRIISRPSDKEHPWGHGRAETVATMILSFVIFFAGAQLLLSSAGKLLHFREIEPPESDALAIIAASISIAGKSLLTASQFELGKKSQSPMVMANAKNMKSDILMSAAVLAGLVLSKVFALPVLDPVAALLISVCVIKSAAEIFLETNRELMDGNTDDELYRSLFRAAMEVAGVSNPHRARIRKISSHYDIDLDIEVDAGMTVHEAHEIAEQVEDAIKAAIPDVYDIMVHVEPAGHASHHPAEQFGISMDSVGGGKDAHAI</sequence>
<feature type="transmembrane region" description="Helical" evidence="6">
    <location>
        <begin position="161"/>
        <end position="179"/>
    </location>
</feature>
<dbReference type="GO" id="GO:0008324">
    <property type="term" value="F:monoatomic cation transmembrane transporter activity"/>
    <property type="evidence" value="ECO:0007669"/>
    <property type="project" value="InterPro"/>
</dbReference>
<dbReference type="OrthoDB" id="9806522at2"/>
<dbReference type="eggNOG" id="COG0053">
    <property type="taxonomic scope" value="Bacteria"/>
</dbReference>
<evidence type="ECO:0000256" key="3">
    <source>
        <dbReference type="ARBA" id="ARBA00022692"/>
    </source>
</evidence>
<evidence type="ECO:0000313" key="9">
    <source>
        <dbReference type="EMBL" id="EIC02826.1"/>
    </source>
</evidence>
<dbReference type="SUPFAM" id="SSF161111">
    <property type="entry name" value="Cation efflux protein transmembrane domain-like"/>
    <property type="match status" value="1"/>
</dbReference>
<evidence type="ECO:0000259" key="7">
    <source>
        <dbReference type="Pfam" id="PF01545"/>
    </source>
</evidence>
<dbReference type="Pfam" id="PF01545">
    <property type="entry name" value="Cation_efflux"/>
    <property type="match status" value="1"/>
</dbReference>
<comment type="subcellular location">
    <subcellularLocation>
        <location evidence="1">Membrane</location>
        <topology evidence="1">Multi-pass membrane protein</topology>
    </subcellularLocation>
</comment>
<evidence type="ECO:0000259" key="8">
    <source>
        <dbReference type="Pfam" id="PF16916"/>
    </source>
</evidence>
<dbReference type="PATRIC" id="fig|907348.3.peg.416"/>
<feature type="transmembrane region" description="Helical" evidence="6">
    <location>
        <begin position="80"/>
        <end position="99"/>
    </location>
</feature>
<dbReference type="PANTHER" id="PTHR43840:SF50">
    <property type="entry name" value="MANGANESE EFFLUX SYSTEM PROTEIN MNES"/>
    <property type="match status" value="1"/>
</dbReference>
<comment type="caution">
    <text evidence="9">The sequence shown here is derived from an EMBL/GenBank/DDBJ whole genome shotgun (WGS) entry which is preliminary data.</text>
</comment>
<evidence type="ECO:0000256" key="1">
    <source>
        <dbReference type="ARBA" id="ARBA00004141"/>
    </source>
</evidence>
<dbReference type="InterPro" id="IPR027469">
    <property type="entry name" value="Cation_efflux_TMD_sf"/>
</dbReference>
<dbReference type="Gene3D" id="3.30.70.1350">
    <property type="entry name" value="Cation efflux protein, cytoplasmic domain"/>
    <property type="match status" value="1"/>
</dbReference>
<keyword evidence="10" id="KW-1185">Reference proteome</keyword>
<dbReference type="EMBL" id="AGRW01000031">
    <property type="protein sequence ID" value="EIC02826.1"/>
    <property type="molecule type" value="Genomic_DNA"/>
</dbReference>
<proteinExistence type="predicted"/>
<keyword evidence="4 6" id="KW-1133">Transmembrane helix</keyword>
<accession>H7EHY3</accession>
<dbReference type="Gene3D" id="1.20.1510.10">
    <property type="entry name" value="Cation efflux protein transmembrane domain"/>
    <property type="match status" value="1"/>
</dbReference>
<dbReference type="STRING" id="907348.TresaDRAFT_2349"/>